<dbReference type="PANTHER" id="PTHR44943:SF8">
    <property type="entry name" value="TPR REPEAT-CONTAINING PROTEIN MJ0263"/>
    <property type="match status" value="1"/>
</dbReference>
<accession>A0A075G8R5</accession>
<evidence type="ECO:0000256" key="1">
    <source>
        <dbReference type="ARBA" id="ARBA00022737"/>
    </source>
</evidence>
<keyword evidence="1" id="KW-0677">Repeat</keyword>
<dbReference type="InterPro" id="IPR011990">
    <property type="entry name" value="TPR-like_helical_dom_sf"/>
</dbReference>
<organism evidence="4">
    <name type="scientific">uncultured marine thaumarchaeote KM3_04_D06</name>
    <dbReference type="NCBI Taxonomy" id="1455965"/>
    <lineage>
        <taxon>Archaea</taxon>
        <taxon>Nitrososphaerota</taxon>
        <taxon>environmental samples</taxon>
    </lineage>
</organism>
<dbReference type="PANTHER" id="PTHR44943">
    <property type="entry name" value="CELLULOSE SYNTHASE OPERON PROTEIN C"/>
    <property type="match status" value="1"/>
</dbReference>
<sequence length="81" mass="9072">MFGCYKIKSVETLVALGKSKLEEGDFDGALDLFQQAILLDQKDPDLWNLTGIALRSMGRYNEAVECFNKSLVLDPRDKDSS</sequence>
<proteinExistence type="predicted"/>
<dbReference type="Gene3D" id="1.25.40.10">
    <property type="entry name" value="Tetratricopeptide repeat domain"/>
    <property type="match status" value="1"/>
</dbReference>
<evidence type="ECO:0000313" key="4">
    <source>
        <dbReference type="EMBL" id="AIE98122.1"/>
    </source>
</evidence>
<evidence type="ECO:0000256" key="2">
    <source>
        <dbReference type="ARBA" id="ARBA00022803"/>
    </source>
</evidence>
<dbReference type="InterPro" id="IPR019734">
    <property type="entry name" value="TPR_rpt"/>
</dbReference>
<feature type="repeat" description="TPR" evidence="3">
    <location>
        <begin position="44"/>
        <end position="77"/>
    </location>
</feature>
<evidence type="ECO:0000256" key="3">
    <source>
        <dbReference type="PROSITE-ProRule" id="PRU00339"/>
    </source>
</evidence>
<dbReference type="InterPro" id="IPR051685">
    <property type="entry name" value="Ycf3/AcsC/BcsC/TPR_MFPF"/>
</dbReference>
<name>A0A075G8R5_9ARCH</name>
<reference evidence="4" key="1">
    <citation type="journal article" date="2014" name="Genome Biol. Evol.">
        <title>Pangenome evidence for extensive interdomain horizontal transfer affecting lineage core and shell genes in uncultured planktonic thaumarchaeota and euryarchaeota.</title>
        <authorList>
            <person name="Deschamps P."/>
            <person name="Zivanovic Y."/>
            <person name="Moreira D."/>
            <person name="Rodriguez-Valera F."/>
            <person name="Lopez-Garcia P."/>
        </authorList>
    </citation>
    <scope>NUCLEOTIDE SEQUENCE</scope>
</reference>
<protein>
    <submittedName>
        <fullName evidence="4">TPR repeat-containing protein</fullName>
    </submittedName>
</protein>
<feature type="repeat" description="TPR" evidence="3">
    <location>
        <begin position="10"/>
        <end position="43"/>
    </location>
</feature>
<dbReference type="SUPFAM" id="SSF48452">
    <property type="entry name" value="TPR-like"/>
    <property type="match status" value="1"/>
</dbReference>
<dbReference type="AlphaFoldDB" id="A0A075G8R5"/>
<dbReference type="Pfam" id="PF13432">
    <property type="entry name" value="TPR_16"/>
    <property type="match status" value="1"/>
</dbReference>
<keyword evidence="2 3" id="KW-0802">TPR repeat</keyword>
<dbReference type="EMBL" id="KF900526">
    <property type="protein sequence ID" value="AIE98122.1"/>
    <property type="molecule type" value="Genomic_DNA"/>
</dbReference>
<dbReference type="PROSITE" id="PS50005">
    <property type="entry name" value="TPR"/>
    <property type="match status" value="2"/>
</dbReference>
<dbReference type="SMART" id="SM00028">
    <property type="entry name" value="TPR"/>
    <property type="match status" value="2"/>
</dbReference>